<organism evidence="3 4">
    <name type="scientific">Morella rubra</name>
    <name type="common">Chinese bayberry</name>
    <dbReference type="NCBI Taxonomy" id="262757"/>
    <lineage>
        <taxon>Eukaryota</taxon>
        <taxon>Viridiplantae</taxon>
        <taxon>Streptophyta</taxon>
        <taxon>Embryophyta</taxon>
        <taxon>Tracheophyta</taxon>
        <taxon>Spermatophyta</taxon>
        <taxon>Magnoliopsida</taxon>
        <taxon>eudicotyledons</taxon>
        <taxon>Gunneridae</taxon>
        <taxon>Pentapetalae</taxon>
        <taxon>rosids</taxon>
        <taxon>fabids</taxon>
        <taxon>Fagales</taxon>
        <taxon>Myricaceae</taxon>
        <taxon>Morella</taxon>
    </lineage>
</organism>
<protein>
    <submittedName>
        <fullName evidence="3">Uncharacterized protein</fullName>
    </submittedName>
</protein>
<evidence type="ECO:0000313" key="3">
    <source>
        <dbReference type="EMBL" id="KAB1209711.1"/>
    </source>
</evidence>
<proteinExistence type="predicted"/>
<reference evidence="3" key="3">
    <citation type="submission" date="2019-09" db="EMBL/GenBank/DDBJ databases">
        <authorList>
            <person name="Gao Z."/>
        </authorList>
    </citation>
    <scope>NUCLEOTIDE SEQUENCE</scope>
    <source>
        <tissue evidence="3">Leaves</tissue>
    </source>
</reference>
<keyword evidence="4" id="KW-1185">Reference proteome</keyword>
<dbReference type="EMBL" id="RXIC02000024">
    <property type="protein sequence ID" value="KAB1209711.1"/>
    <property type="molecule type" value="Genomic_DNA"/>
</dbReference>
<gene>
    <name evidence="3" type="ORF">CJ030_MR6G001569</name>
    <name evidence="2" type="ORF">CJ030_MR7G001559</name>
</gene>
<reference evidence="3" key="1">
    <citation type="submission" date="2018-07" db="EMBL/GenBank/DDBJ databases">
        <authorList>
            <person name="Gao Z.-S."/>
            <person name="Jia H.-M."/>
            <person name="Jia H.-J."/>
            <person name="Cai Q.-L."/>
            <person name="Wang Y."/>
            <person name="Zhao H.-B."/>
        </authorList>
    </citation>
    <scope>NUCLEOTIDE SEQUENCE</scope>
    <source>
        <tissue evidence="3">Leaves</tissue>
    </source>
</reference>
<feature type="region of interest" description="Disordered" evidence="1">
    <location>
        <begin position="265"/>
        <end position="300"/>
    </location>
</feature>
<dbReference type="AlphaFoldDB" id="A0A6A1VAK7"/>
<accession>A0A6A1VAK7</accession>
<comment type="caution">
    <text evidence="3">The sequence shown here is derived from an EMBL/GenBank/DDBJ whole genome shotgun (WGS) entry which is preliminary data.</text>
</comment>
<evidence type="ECO:0000256" key="1">
    <source>
        <dbReference type="SAM" id="MobiDB-lite"/>
    </source>
</evidence>
<name>A0A6A1VAK7_9ROSI</name>
<evidence type="ECO:0000313" key="2">
    <source>
        <dbReference type="EMBL" id="KAB1206627.1"/>
    </source>
</evidence>
<feature type="region of interest" description="Disordered" evidence="1">
    <location>
        <begin position="357"/>
        <end position="395"/>
    </location>
</feature>
<dbReference type="Proteomes" id="UP000516437">
    <property type="component" value="Chromosome 6"/>
</dbReference>
<feature type="region of interest" description="Disordered" evidence="1">
    <location>
        <begin position="119"/>
        <end position="141"/>
    </location>
</feature>
<reference evidence="3 4" key="2">
    <citation type="journal article" date="2019" name="Plant Biotechnol. J.">
        <title>The red bayberry genome and genetic basis of sex determination.</title>
        <authorList>
            <person name="Jia H.M."/>
            <person name="Jia H.J."/>
            <person name="Cai Q.L."/>
            <person name="Wang Y."/>
            <person name="Zhao H.B."/>
            <person name="Yang W.F."/>
            <person name="Wang G.Y."/>
            <person name="Li Y.H."/>
            <person name="Zhan D.L."/>
            <person name="Shen Y.T."/>
            <person name="Niu Q.F."/>
            <person name="Chang L."/>
            <person name="Qiu J."/>
            <person name="Zhao L."/>
            <person name="Xie H.B."/>
            <person name="Fu W.Y."/>
            <person name="Jin J."/>
            <person name="Li X.W."/>
            <person name="Jiao Y."/>
            <person name="Zhou C.C."/>
            <person name="Tu T."/>
            <person name="Chai C.Y."/>
            <person name="Gao J.L."/>
            <person name="Fan L.J."/>
            <person name="van de Weg E."/>
            <person name="Wang J.Y."/>
            <person name="Gao Z.S."/>
        </authorList>
    </citation>
    <scope>NUCLEOTIDE SEQUENCE [LARGE SCALE GENOMIC DNA]</scope>
    <source>
        <tissue evidence="3">Leaves</tissue>
    </source>
</reference>
<sequence>MYDINVDVNDNAEAVAHEEDANSGGPAMNMHGSTFDFGGPSFELGGPSFEGDGRSFEVGGPSGGAYEDTMVGDVEDEHLTTDLGDGTHLPSPDSKDDGYILDMVPSDILVSPPHCEFETIPVPSLRDDTPSQPTPTTRSTRRSYGYHHYMMTPPRNLPQLLGALGRPYGYHHYIMTTSCNLSQVHGEHDIYFRPNGDHKWVLKIPHNLAQIPAVLDTLFRYDSYATKLHRSLASSHLVYILQEADDYHSYCLAWSKILQQQQSVKKTPRAQTPYKEAPPMESMETHPARKNTRPPSTTTTLAATGITSHIRMRSSSRLQRFESQVSSTSKPMVIDLTAPKTGEGVQCSWGPLVQGGVQFRVSQPPPGFRPSDKGKAPVTESEGAKDKGKKPRWQI</sequence>
<dbReference type="Proteomes" id="UP000516437">
    <property type="component" value="Chromosome 7"/>
</dbReference>
<evidence type="ECO:0000313" key="4">
    <source>
        <dbReference type="Proteomes" id="UP000516437"/>
    </source>
</evidence>
<dbReference type="EMBL" id="RXIC02000025">
    <property type="protein sequence ID" value="KAB1206627.1"/>
    <property type="molecule type" value="Genomic_DNA"/>
</dbReference>